<dbReference type="RefSeq" id="XP_049264646.1">
    <property type="nucleotide sequence ID" value="XM_049405801.1"/>
</dbReference>
<reference evidence="2 3" key="1">
    <citation type="journal article" date="2021" name="DNA Res.">
        <title>Genome analysis of Candida subhashii reveals its hybrid nature and dual mitochondrial genome conformations.</title>
        <authorList>
            <person name="Mixao V."/>
            <person name="Hegedusova E."/>
            <person name="Saus E."/>
            <person name="Pryszcz L.P."/>
            <person name="Cillingova A."/>
            <person name="Nosek J."/>
            <person name="Gabaldon T."/>
        </authorList>
    </citation>
    <scope>NUCLEOTIDE SEQUENCE [LARGE SCALE GENOMIC DNA]</scope>
    <source>
        <strain evidence="2 3">CBS 10753</strain>
    </source>
</reference>
<comment type="caution">
    <text evidence="2">The sequence shown here is derived from an EMBL/GenBank/DDBJ whole genome shotgun (WGS) entry which is preliminary data.</text>
</comment>
<dbReference type="EMBL" id="JAGSYN010000094">
    <property type="protein sequence ID" value="KAG7664414.1"/>
    <property type="molecule type" value="Genomic_DNA"/>
</dbReference>
<dbReference type="GeneID" id="73468889"/>
<dbReference type="AlphaFoldDB" id="A0A8J5V1S1"/>
<evidence type="ECO:0000313" key="2">
    <source>
        <dbReference type="EMBL" id="KAG7664414.1"/>
    </source>
</evidence>
<proteinExistence type="predicted"/>
<accession>A0A8J5V1S1</accession>
<gene>
    <name evidence="2" type="ORF">J8A68_002088</name>
</gene>
<sequence length="819" mass="95293">MDHQDIIENALATAVLFLQDLDITDDDLEDNSVQINTPRRQRSVLELTPATHIEEEDIHEEQETQPNLYENICRRLTGDLTLEDIAEGDTRPFPRSTILGEDKMVYLMEFKRKSYKRFIYLHGLLIDENRNIVNPSVGFRRNNGQVLRYLKERGHPLIDLSSKYNNNTRLLAFPHNILWEYVTPRNFQTEIVGNDANRYRRYVRNPLKKTVYQQIKGAKVVIGLKQSFVIYVPRERKSNENHIDLSCRETRGRPKNTIDTIFQGFTFSNLDFEYLLEGIDSNKMKEGSDIYRLINTRVMNDARSSLFHSPIGDEDIFKDYDEGVVNTYSTYFGQFYNLLHYFGNFPFIVDSCTSEDKLVLLNLIQANEDERVEKVTDLFIHFNSINGAAFLKALSYPYLRRFSDGKVYRLPTLLVKLEAIRNVYKFVIFLRTSNQQMSKFSKGIWEPEYMGWSFLATFYSSLLKDQIKHRVIVEGSGKLGRCFVNGITVDKDYISDTYYKSACFYQEKFEDLCRITGSNVLMSEVFEDYKSVSGHDYTRLSLNEGVENGYFFTHGLDDVERRKILSTIDEMTKALACMMLLSCANIFKPAEIFRIKILGDDYSNRDMVFMDGSVLIRQNYVKGKQFFRRLCYTTNLVTKFIIVHVTAVRGLYIRILQPNFPSISEEFNGKQGLAPEEIEITFYKTFLFVSRHGRLLTLQDLNSFQAKLLDIDQRDVLNANILRRSIAWFIKEEMPGGLDYYTAFLKDVEDIRKGRTKALTFARRMPISNHSQLDVKIFFNNFFLFMGISQGTPIGGQERRRGNEHVLSVGPPDKRPRVA</sequence>
<dbReference type="Proteomes" id="UP000694255">
    <property type="component" value="Unassembled WGS sequence"/>
</dbReference>
<evidence type="ECO:0000256" key="1">
    <source>
        <dbReference type="SAM" id="MobiDB-lite"/>
    </source>
</evidence>
<protein>
    <submittedName>
        <fullName evidence="2">Uncharacterized protein</fullName>
    </submittedName>
</protein>
<keyword evidence="3" id="KW-1185">Reference proteome</keyword>
<evidence type="ECO:0000313" key="3">
    <source>
        <dbReference type="Proteomes" id="UP000694255"/>
    </source>
</evidence>
<organism evidence="2 3">
    <name type="scientific">[Candida] subhashii</name>
    <dbReference type="NCBI Taxonomy" id="561895"/>
    <lineage>
        <taxon>Eukaryota</taxon>
        <taxon>Fungi</taxon>
        <taxon>Dikarya</taxon>
        <taxon>Ascomycota</taxon>
        <taxon>Saccharomycotina</taxon>
        <taxon>Pichiomycetes</taxon>
        <taxon>Debaryomycetaceae</taxon>
        <taxon>Spathaspora</taxon>
    </lineage>
</organism>
<feature type="region of interest" description="Disordered" evidence="1">
    <location>
        <begin position="795"/>
        <end position="819"/>
    </location>
</feature>
<name>A0A8J5V1S1_9ASCO</name>